<accession>A0A069P8Q6</accession>
<evidence type="ECO:0000313" key="4">
    <source>
        <dbReference type="Proteomes" id="UP000597138"/>
    </source>
</evidence>
<reference evidence="1" key="4">
    <citation type="submission" date="2024-05" db="EMBL/GenBank/DDBJ databases">
        <authorList>
            <person name="Sun Q."/>
            <person name="Zhou Y."/>
        </authorList>
    </citation>
    <scope>NUCLEOTIDE SEQUENCE</scope>
    <source>
        <strain evidence="1">CGMCC 1.11013</strain>
    </source>
</reference>
<reference evidence="4" key="3">
    <citation type="journal article" date="2019" name="Int. J. Syst. Evol. Microbiol.">
        <title>The Global Catalogue of Microorganisms (GCM) 10K type strain sequencing project: providing services to taxonomists for standard genome sequencing and annotation.</title>
        <authorList>
            <consortium name="The Broad Institute Genomics Platform"/>
            <consortium name="The Broad Institute Genome Sequencing Center for Infectious Disease"/>
            <person name="Wu L."/>
            <person name="Ma J."/>
        </authorList>
    </citation>
    <scope>NUCLEOTIDE SEQUENCE [LARGE SCALE GENOMIC DNA]</scope>
    <source>
        <strain evidence="4">CGMCC 1.11013</strain>
    </source>
</reference>
<gene>
    <name evidence="2" type="ORF">BG57_11410</name>
    <name evidence="1" type="ORF">GCM10010985_33160</name>
</gene>
<dbReference type="Proteomes" id="UP000597138">
    <property type="component" value="Unassembled WGS sequence"/>
</dbReference>
<dbReference type="Proteomes" id="UP000027439">
    <property type="component" value="Unassembled WGS sequence"/>
</dbReference>
<name>A0A069P8Q6_9BURK</name>
<reference evidence="2 3" key="2">
    <citation type="submission" date="2014-03" db="EMBL/GenBank/DDBJ databases">
        <title>Draft Genome Sequences of Four Burkholderia Strains.</title>
        <authorList>
            <person name="Liu X.Y."/>
            <person name="Li C.X."/>
            <person name="Xu J.H."/>
        </authorList>
    </citation>
    <scope>NUCLEOTIDE SEQUENCE [LARGE SCALE GENOMIC DNA]</scope>
    <source>
        <strain evidence="2 3">R27</strain>
    </source>
</reference>
<evidence type="ECO:0000313" key="2">
    <source>
        <dbReference type="EMBL" id="KDR37045.1"/>
    </source>
</evidence>
<dbReference type="AlphaFoldDB" id="A0A069P8Q6"/>
<evidence type="ECO:0008006" key="5">
    <source>
        <dbReference type="Google" id="ProtNLM"/>
    </source>
</evidence>
<comment type="caution">
    <text evidence="2">The sequence shown here is derived from an EMBL/GenBank/DDBJ whole genome shotgun (WGS) entry which is preliminary data.</text>
</comment>
<organism evidence="2 3">
    <name type="scientific">Caballeronia grimmiae</name>
    <dbReference type="NCBI Taxonomy" id="1071679"/>
    <lineage>
        <taxon>Bacteria</taxon>
        <taxon>Pseudomonadati</taxon>
        <taxon>Pseudomonadota</taxon>
        <taxon>Betaproteobacteria</taxon>
        <taxon>Burkholderiales</taxon>
        <taxon>Burkholderiaceae</taxon>
        <taxon>Caballeronia</taxon>
    </lineage>
</organism>
<dbReference type="EMBL" id="BMEG01000005">
    <property type="protein sequence ID" value="GGD75983.1"/>
    <property type="molecule type" value="Genomic_DNA"/>
</dbReference>
<proteinExistence type="predicted"/>
<protein>
    <recommendedName>
        <fullName evidence="5">Phasin domain-containing protein</fullName>
    </recommendedName>
</protein>
<dbReference type="STRING" id="1071679.BG57_11410"/>
<sequence length="154" mass="17305">METSTTRETASATAKPSSIPGLGAIGMFMDSLKVRRMGMGLGRIAEFHRQDVDAVLQANREMYEGLRALRERRNALVTEELTQARELFKSLMNPMAFAQGPVLAQKSVERAMRGWSELVQLDACVRVRAWRVLQERLQARLEKMPEPVQATDAS</sequence>
<evidence type="ECO:0000313" key="3">
    <source>
        <dbReference type="Proteomes" id="UP000027439"/>
    </source>
</evidence>
<dbReference type="EMBL" id="JFHE01000002">
    <property type="protein sequence ID" value="KDR37045.1"/>
    <property type="molecule type" value="Genomic_DNA"/>
</dbReference>
<reference evidence="1" key="1">
    <citation type="journal article" date="2014" name="Int. J. Syst. Evol. Microbiol.">
        <title>Complete genome of a new Firmicutes species belonging to the dominant human colonic microbiota ('Ruminococcus bicirculans') reveals two chromosomes and a selective capacity to utilize plant glucans.</title>
        <authorList>
            <consortium name="NISC Comparative Sequencing Program"/>
            <person name="Wegmann U."/>
            <person name="Louis P."/>
            <person name="Goesmann A."/>
            <person name="Henrissat B."/>
            <person name="Duncan S.H."/>
            <person name="Flint H.J."/>
        </authorList>
    </citation>
    <scope>NUCLEOTIDE SEQUENCE</scope>
    <source>
        <strain evidence="1">CGMCC 1.11013</strain>
    </source>
</reference>
<keyword evidence="4" id="KW-1185">Reference proteome</keyword>
<evidence type="ECO:0000313" key="1">
    <source>
        <dbReference type="EMBL" id="GGD75983.1"/>
    </source>
</evidence>